<dbReference type="SUPFAM" id="SSF51306">
    <property type="entry name" value="LexA/Signal peptidase"/>
    <property type="match status" value="1"/>
</dbReference>
<dbReference type="InterPro" id="IPR027417">
    <property type="entry name" value="P-loop_NTPase"/>
</dbReference>
<accession>A0A558BI07</accession>
<dbReference type="SUPFAM" id="SSF52540">
    <property type="entry name" value="P-loop containing nucleoside triphosphate hydrolases"/>
    <property type="match status" value="1"/>
</dbReference>
<dbReference type="RefSeq" id="WP_273131285.1">
    <property type="nucleotide sequence ID" value="NZ_VMRX01000001.1"/>
</dbReference>
<gene>
    <name evidence="2" type="ORF">FHK81_00150</name>
</gene>
<organism evidence="2 3">
    <name type="scientific">Marinobacter vinifirmus</name>
    <dbReference type="NCBI Taxonomy" id="355591"/>
    <lineage>
        <taxon>Bacteria</taxon>
        <taxon>Pseudomonadati</taxon>
        <taxon>Pseudomonadota</taxon>
        <taxon>Gammaproteobacteria</taxon>
        <taxon>Pseudomonadales</taxon>
        <taxon>Marinobacteraceae</taxon>
        <taxon>Marinobacter</taxon>
    </lineage>
</organism>
<evidence type="ECO:0000313" key="3">
    <source>
        <dbReference type="Proteomes" id="UP000319142"/>
    </source>
</evidence>
<dbReference type="CDD" id="cd10439">
    <property type="entry name" value="GIY-YIG_COG3410"/>
    <property type="match status" value="1"/>
</dbReference>
<comment type="caution">
    <text evidence="2">The sequence shown here is derived from an EMBL/GenBank/DDBJ whole genome shotgun (WGS) entry which is preliminary data.</text>
</comment>
<dbReference type="InterPro" id="IPR036286">
    <property type="entry name" value="LexA/Signal_pep-like_sf"/>
</dbReference>
<sequence length="739" mass="83919">MSHSPMVEIQRYPFSRDALNDLRDNAFAAGNWPLVYVLSDEKRRRAYIGETTDTLTRMSTHLKHDEKQLLTAVHLITSEYFNKSATLDVESLLIKYMAADGKYTLLNGNLGLADHNYYQRGALYEEVFREVWNRLIAKGVVSRTLDHLDNSDVFKYSPYKSLSFDQRQGLLTIMHELLNPGVKNIVVEGGAGTGKSVLAIFLFKLLHSEEHQVNLREFSEEEAEIHSLLSSLKALMPKPKMALVVPMTSFRTTLKKAFRHVAGLSPDMVISPSELTRQRYDIVLVDESHRLRKRKNLGAYFGSFDKACTALGMDKHTCSEVDWVCQQADKAIFFYDEGHSIKPSDANVEVFQRLKAASGSATHRLLSQFRVKAGQPYVEFVDKLLNGRVDDGVVFTAKNYEFEVFDSLKDLVRTINEKEEQVGLSRLIAGYSWPWASKKDSEAYDIVIDDVQLRWNSTNTDWINKDGSHREVGCIHTTQGYDLNYAGIIFGEEIRYDPKSQSIVIEKDNYHDRTGGQGIKDPEELKQYIINIYRTIMLRGIRGTFVYACDDTLREYLKQHIPVHAAHVEKPEATNVVELKPYVNAVPLFDLQAAAGDFGALSDVTDLDPTQHPDWVAVPDGVRVREDMFACRVIGESMNRVIPNGALCLFRTDPGGSRNGKTVLVESMDSIDADSGSRYTVKVYESFRAEDENGWRHEHIQLNPNSHDESFQPLELNDEEAFRYRVAGVFVCLIDEQHT</sequence>
<dbReference type="Pfam" id="PF09848">
    <property type="entry name" value="SLFN-g3_helicase"/>
    <property type="match status" value="1"/>
</dbReference>
<evidence type="ECO:0000259" key="1">
    <source>
        <dbReference type="PROSITE" id="PS50164"/>
    </source>
</evidence>
<reference evidence="2 3" key="1">
    <citation type="submission" date="2019-07" db="EMBL/GenBank/DDBJ databases">
        <title>The pathways for chlorine oxyanion respiration interact through the shared metabolite chlorate.</title>
        <authorList>
            <person name="Barnum T.P."/>
            <person name="Cheng Y."/>
            <person name="Hill K.A."/>
            <person name="Lucas L.N."/>
            <person name="Carlson H.K."/>
            <person name="Coates J.D."/>
        </authorList>
    </citation>
    <scope>NUCLEOTIDE SEQUENCE [LARGE SCALE GENOMIC DNA]</scope>
    <source>
        <strain evidence="2">UCB</strain>
    </source>
</reference>
<evidence type="ECO:0000313" key="2">
    <source>
        <dbReference type="EMBL" id="TVT36125.1"/>
    </source>
</evidence>
<proteinExistence type="predicted"/>
<feature type="domain" description="GIY-YIG" evidence="1">
    <location>
        <begin position="31"/>
        <end position="105"/>
    </location>
</feature>
<dbReference type="Proteomes" id="UP000319142">
    <property type="component" value="Unassembled WGS sequence"/>
</dbReference>
<dbReference type="InterPro" id="IPR018647">
    <property type="entry name" value="SLFN_3-like_DNA/RNA_helicase"/>
</dbReference>
<dbReference type="PROSITE" id="PS50164">
    <property type="entry name" value="GIY_YIG"/>
    <property type="match status" value="1"/>
</dbReference>
<dbReference type="EMBL" id="VMRX01000001">
    <property type="protein sequence ID" value="TVT36125.1"/>
    <property type="molecule type" value="Genomic_DNA"/>
</dbReference>
<dbReference type="InterPro" id="IPR000305">
    <property type="entry name" value="GIY-YIG_endonuc"/>
</dbReference>
<name>A0A558BI07_9GAMM</name>
<dbReference type="AlphaFoldDB" id="A0A558BI07"/>
<protein>
    <submittedName>
        <fullName evidence="2">DUF2075 domain-containing protein</fullName>
    </submittedName>
</protein>
<dbReference type="Gene3D" id="2.10.109.10">
    <property type="entry name" value="Umud Fragment, subunit A"/>
    <property type="match status" value="1"/>
</dbReference>